<comment type="caution">
    <text evidence="1">The sequence shown here is derived from an EMBL/GenBank/DDBJ whole genome shotgun (WGS) entry which is preliminary data.</text>
</comment>
<protein>
    <submittedName>
        <fullName evidence="1">Uncharacterized protein</fullName>
    </submittedName>
</protein>
<sequence length="97" mass="10968">MSCTGRKVFPKPSIVWYVEQGKPDSSLEKCLLNKKTHKTVKVSIVRSVLDVTRDPPGTYDVVICLFSFLGNEIRSISSEEILVSFGEFFIDKTHLKC</sequence>
<keyword evidence="2" id="KW-1185">Reference proteome</keyword>
<gene>
    <name evidence="1" type="ORF">CIB84_006970</name>
</gene>
<name>A0A2P4SYX4_BAMTH</name>
<dbReference type="EMBL" id="PPHD01015900">
    <property type="protein sequence ID" value="POI29280.1"/>
    <property type="molecule type" value="Genomic_DNA"/>
</dbReference>
<evidence type="ECO:0000313" key="2">
    <source>
        <dbReference type="Proteomes" id="UP000237246"/>
    </source>
</evidence>
<organism evidence="1 2">
    <name type="scientific">Bambusicola thoracicus</name>
    <name type="common">Chinese bamboo-partridge</name>
    <name type="synonym">Perdix thoracica</name>
    <dbReference type="NCBI Taxonomy" id="9083"/>
    <lineage>
        <taxon>Eukaryota</taxon>
        <taxon>Metazoa</taxon>
        <taxon>Chordata</taxon>
        <taxon>Craniata</taxon>
        <taxon>Vertebrata</taxon>
        <taxon>Euteleostomi</taxon>
        <taxon>Archelosauria</taxon>
        <taxon>Archosauria</taxon>
        <taxon>Dinosauria</taxon>
        <taxon>Saurischia</taxon>
        <taxon>Theropoda</taxon>
        <taxon>Coelurosauria</taxon>
        <taxon>Aves</taxon>
        <taxon>Neognathae</taxon>
        <taxon>Galloanserae</taxon>
        <taxon>Galliformes</taxon>
        <taxon>Phasianidae</taxon>
        <taxon>Perdicinae</taxon>
        <taxon>Bambusicola</taxon>
    </lineage>
</organism>
<proteinExistence type="predicted"/>
<dbReference type="OrthoDB" id="9904226at2759"/>
<accession>A0A2P4SYX4</accession>
<reference evidence="1 2" key="1">
    <citation type="submission" date="2018-01" db="EMBL/GenBank/DDBJ databases">
        <title>Comparison of the Chinese Bamboo Partridge and Red Junglefowl genome sequences highlights the importance of demography in genome evolution.</title>
        <authorList>
            <person name="Tiley G.P."/>
            <person name="Kimball R.T."/>
            <person name="Braun E.L."/>
            <person name="Burleigh J.G."/>
        </authorList>
    </citation>
    <scope>NUCLEOTIDE SEQUENCE [LARGE SCALE GENOMIC DNA]</scope>
    <source>
        <strain evidence="1">RTK389</strain>
        <tissue evidence="1">Blood</tissue>
    </source>
</reference>
<dbReference type="Proteomes" id="UP000237246">
    <property type="component" value="Unassembled WGS sequence"/>
</dbReference>
<evidence type="ECO:0000313" key="1">
    <source>
        <dbReference type="EMBL" id="POI29280.1"/>
    </source>
</evidence>
<dbReference type="AlphaFoldDB" id="A0A2P4SYX4"/>